<evidence type="ECO:0000256" key="8">
    <source>
        <dbReference type="ARBA" id="ARBA00022679"/>
    </source>
</evidence>
<comment type="catalytic activity">
    <reaction evidence="13">
        <text>GMP + diphosphate = guanine + 5-phospho-alpha-D-ribose 1-diphosphate</text>
        <dbReference type="Rhea" id="RHEA:25424"/>
        <dbReference type="ChEBI" id="CHEBI:16235"/>
        <dbReference type="ChEBI" id="CHEBI:33019"/>
        <dbReference type="ChEBI" id="CHEBI:58017"/>
        <dbReference type="ChEBI" id="CHEBI:58115"/>
        <dbReference type="EC" id="2.4.2.8"/>
    </reaction>
    <physiologicalReaction direction="right-to-left" evidence="13">
        <dbReference type="Rhea" id="RHEA:25426"/>
    </physiologicalReaction>
</comment>
<gene>
    <name evidence="18" type="ORF">SAMN02745728_01812</name>
</gene>
<dbReference type="GO" id="GO:0006166">
    <property type="term" value="P:purine ribonucleoside salvage"/>
    <property type="evidence" value="ECO:0007669"/>
    <property type="project" value="UniProtKB-KW"/>
</dbReference>
<keyword evidence="7 15" id="KW-0328">Glycosyltransferase</keyword>
<dbReference type="RefSeq" id="WP_072697495.1">
    <property type="nucleotide sequence ID" value="NZ_FRDI01000009.1"/>
</dbReference>
<dbReference type="Pfam" id="PF00156">
    <property type="entry name" value="Pribosyltran"/>
    <property type="match status" value="1"/>
</dbReference>
<evidence type="ECO:0000256" key="7">
    <source>
        <dbReference type="ARBA" id="ARBA00022676"/>
    </source>
</evidence>
<protein>
    <recommendedName>
        <fullName evidence="5 15">Hypoxanthine phosphoribosyltransferase</fullName>
        <ecNumber evidence="5 15">2.4.2.8</ecNumber>
    </recommendedName>
</protein>
<dbReference type="UniPathway" id="UPA00591">
    <property type="reaction ID" value="UER00648"/>
</dbReference>
<evidence type="ECO:0000256" key="5">
    <source>
        <dbReference type="ARBA" id="ARBA00011895"/>
    </source>
</evidence>
<comment type="subcellular location">
    <subcellularLocation>
        <location evidence="2 15">Cytoplasm</location>
    </subcellularLocation>
</comment>
<dbReference type="GO" id="GO:0000166">
    <property type="term" value="F:nucleotide binding"/>
    <property type="evidence" value="ECO:0007669"/>
    <property type="project" value="UniProtKB-KW"/>
</dbReference>
<dbReference type="NCBIfam" id="TIGR01203">
    <property type="entry name" value="HGPRTase"/>
    <property type="match status" value="1"/>
</dbReference>
<comment type="pathway">
    <text evidence="3 15">Purine metabolism; IMP biosynthesis via salvage pathway; IMP from hypoxanthine: step 1/1.</text>
</comment>
<evidence type="ECO:0000256" key="13">
    <source>
        <dbReference type="ARBA" id="ARBA00048811"/>
    </source>
</evidence>
<evidence type="ECO:0000256" key="11">
    <source>
        <dbReference type="ARBA" id="ARBA00022741"/>
    </source>
</evidence>
<dbReference type="GO" id="GO:0004422">
    <property type="term" value="F:hypoxanthine phosphoribosyltransferase activity"/>
    <property type="evidence" value="ECO:0007669"/>
    <property type="project" value="InterPro"/>
</dbReference>
<evidence type="ECO:0000259" key="17">
    <source>
        <dbReference type="Pfam" id="PF00156"/>
    </source>
</evidence>
<dbReference type="GO" id="GO:0005829">
    <property type="term" value="C:cytosol"/>
    <property type="evidence" value="ECO:0007669"/>
    <property type="project" value="TreeGrafter"/>
</dbReference>
<dbReference type="GO" id="GO:0052657">
    <property type="term" value="F:guanine phosphoribosyltransferase activity"/>
    <property type="evidence" value="ECO:0007669"/>
    <property type="project" value="UniProtKB-ARBA"/>
</dbReference>
<evidence type="ECO:0000256" key="9">
    <source>
        <dbReference type="ARBA" id="ARBA00022723"/>
    </source>
</evidence>
<dbReference type="OrthoDB" id="9802824at2"/>
<evidence type="ECO:0000256" key="14">
    <source>
        <dbReference type="ARBA" id="ARBA00049402"/>
    </source>
</evidence>
<feature type="domain" description="Phosphoribosyltransferase" evidence="17">
    <location>
        <begin position="15"/>
        <end position="166"/>
    </location>
</feature>
<dbReference type="EC" id="2.4.2.8" evidence="5 15"/>
<dbReference type="InterPro" id="IPR029057">
    <property type="entry name" value="PRTase-like"/>
</dbReference>
<dbReference type="GO" id="GO:0006178">
    <property type="term" value="P:guanine salvage"/>
    <property type="evidence" value="ECO:0007669"/>
    <property type="project" value="TreeGrafter"/>
</dbReference>
<evidence type="ECO:0000256" key="6">
    <source>
        <dbReference type="ARBA" id="ARBA00022490"/>
    </source>
</evidence>
<name>A0A1M7TBE2_9BACT</name>
<reference evidence="18 19" key="1">
    <citation type="submission" date="2016-12" db="EMBL/GenBank/DDBJ databases">
        <authorList>
            <person name="Song W.-J."/>
            <person name="Kurnit D.M."/>
        </authorList>
    </citation>
    <scope>NUCLEOTIDE SEQUENCE [LARGE SCALE GENOMIC DNA]</scope>
    <source>
        <strain evidence="18 19">DSM 11393</strain>
    </source>
</reference>
<dbReference type="AlphaFoldDB" id="A0A1M7TBE2"/>
<keyword evidence="8 15" id="KW-0808">Transferase</keyword>
<sequence length="183" mass="20868">MQNSKDSLSVVFSKEQIDERINELAKNINEYYREALKANEQLLVVCVLRGAVLFFADLVRHLEGNIELDFVRIASYGKSTSSSGHVNFIKDLEIDIQDKHVLIVEDIVDSGLSMNFLLKQLEVRNPKSLKLVALISKTERRENEVKVDFVGFDKANGFLVGYGLDYAEKYRHLPAIYDLKLSN</sequence>
<evidence type="ECO:0000256" key="4">
    <source>
        <dbReference type="ARBA" id="ARBA00008391"/>
    </source>
</evidence>
<evidence type="ECO:0000313" key="19">
    <source>
        <dbReference type="Proteomes" id="UP000186469"/>
    </source>
</evidence>
<proteinExistence type="inferred from homology"/>
<keyword evidence="19" id="KW-1185">Reference proteome</keyword>
<dbReference type="InterPro" id="IPR005904">
    <property type="entry name" value="Hxn_phspho_trans"/>
</dbReference>
<accession>A0A1M7TBE2</accession>
<dbReference type="CDD" id="cd06223">
    <property type="entry name" value="PRTases_typeI"/>
    <property type="match status" value="1"/>
</dbReference>
<dbReference type="GO" id="GO:0000287">
    <property type="term" value="F:magnesium ion binding"/>
    <property type="evidence" value="ECO:0007669"/>
    <property type="project" value="TreeGrafter"/>
</dbReference>
<comment type="cofactor">
    <cofactor evidence="1 15">
        <name>Mg(2+)</name>
        <dbReference type="ChEBI" id="CHEBI:18420"/>
    </cofactor>
</comment>
<dbReference type="PANTHER" id="PTHR43340">
    <property type="entry name" value="HYPOXANTHINE-GUANINE PHOSPHORIBOSYLTRANSFERASE"/>
    <property type="match status" value="1"/>
</dbReference>
<dbReference type="FunFam" id="3.40.50.2020:FF:000006">
    <property type="entry name" value="Hypoxanthine phosphoribosyltransferase"/>
    <property type="match status" value="1"/>
</dbReference>
<dbReference type="Proteomes" id="UP000186469">
    <property type="component" value="Unassembled WGS sequence"/>
</dbReference>
<dbReference type="STRING" id="1121455.SAMN02745728_01812"/>
<evidence type="ECO:0000256" key="15">
    <source>
        <dbReference type="RuleBase" id="RU364099"/>
    </source>
</evidence>
<evidence type="ECO:0000256" key="16">
    <source>
        <dbReference type="SAM" id="Coils"/>
    </source>
</evidence>
<keyword evidence="16" id="KW-0175">Coiled coil</keyword>
<dbReference type="GO" id="GO:0032264">
    <property type="term" value="P:IMP salvage"/>
    <property type="evidence" value="ECO:0007669"/>
    <property type="project" value="UniProtKB-UniPathway"/>
</dbReference>
<dbReference type="InterPro" id="IPR000836">
    <property type="entry name" value="PRTase_dom"/>
</dbReference>
<evidence type="ECO:0000313" key="18">
    <source>
        <dbReference type="EMBL" id="SHN68052.1"/>
    </source>
</evidence>
<evidence type="ECO:0000256" key="1">
    <source>
        <dbReference type="ARBA" id="ARBA00001946"/>
    </source>
</evidence>
<dbReference type="GO" id="GO:0032263">
    <property type="term" value="P:GMP salvage"/>
    <property type="evidence" value="ECO:0007669"/>
    <property type="project" value="TreeGrafter"/>
</dbReference>
<comment type="similarity">
    <text evidence="4 15">Belongs to the purine/pyrimidine phosphoribosyltransferase family.</text>
</comment>
<keyword evidence="11 15" id="KW-0547">Nucleotide-binding</keyword>
<comment type="catalytic activity">
    <reaction evidence="14">
        <text>IMP + diphosphate = hypoxanthine + 5-phospho-alpha-D-ribose 1-diphosphate</text>
        <dbReference type="Rhea" id="RHEA:17973"/>
        <dbReference type="ChEBI" id="CHEBI:17368"/>
        <dbReference type="ChEBI" id="CHEBI:33019"/>
        <dbReference type="ChEBI" id="CHEBI:58017"/>
        <dbReference type="ChEBI" id="CHEBI:58053"/>
        <dbReference type="EC" id="2.4.2.8"/>
    </reaction>
    <physiologicalReaction direction="right-to-left" evidence="14">
        <dbReference type="Rhea" id="RHEA:17975"/>
    </physiologicalReaction>
</comment>
<dbReference type="SUPFAM" id="SSF53271">
    <property type="entry name" value="PRTase-like"/>
    <property type="match status" value="1"/>
</dbReference>
<dbReference type="Gene3D" id="3.40.50.2020">
    <property type="match status" value="1"/>
</dbReference>
<feature type="coiled-coil region" evidence="16">
    <location>
        <begin position="14"/>
        <end position="41"/>
    </location>
</feature>
<evidence type="ECO:0000256" key="10">
    <source>
        <dbReference type="ARBA" id="ARBA00022726"/>
    </source>
</evidence>
<evidence type="ECO:0000256" key="3">
    <source>
        <dbReference type="ARBA" id="ARBA00004669"/>
    </source>
</evidence>
<evidence type="ECO:0000256" key="12">
    <source>
        <dbReference type="ARBA" id="ARBA00022842"/>
    </source>
</evidence>
<dbReference type="PANTHER" id="PTHR43340:SF1">
    <property type="entry name" value="HYPOXANTHINE PHOSPHORIBOSYLTRANSFERASE"/>
    <property type="match status" value="1"/>
</dbReference>
<dbReference type="InterPro" id="IPR050408">
    <property type="entry name" value="HGPRT"/>
</dbReference>
<keyword evidence="9 15" id="KW-0479">Metal-binding</keyword>
<keyword evidence="12 15" id="KW-0460">Magnesium</keyword>
<dbReference type="GO" id="GO:0046100">
    <property type="term" value="P:hypoxanthine metabolic process"/>
    <property type="evidence" value="ECO:0007669"/>
    <property type="project" value="TreeGrafter"/>
</dbReference>
<keyword evidence="6 15" id="KW-0963">Cytoplasm</keyword>
<organism evidence="18 19">
    <name type="scientific">Desulfovibrio litoralis DSM 11393</name>
    <dbReference type="NCBI Taxonomy" id="1121455"/>
    <lineage>
        <taxon>Bacteria</taxon>
        <taxon>Pseudomonadati</taxon>
        <taxon>Thermodesulfobacteriota</taxon>
        <taxon>Desulfovibrionia</taxon>
        <taxon>Desulfovibrionales</taxon>
        <taxon>Desulfovibrionaceae</taxon>
        <taxon>Desulfovibrio</taxon>
    </lineage>
</organism>
<dbReference type="EMBL" id="FRDI01000009">
    <property type="protein sequence ID" value="SHN68052.1"/>
    <property type="molecule type" value="Genomic_DNA"/>
</dbReference>
<keyword evidence="10 15" id="KW-0660">Purine salvage</keyword>
<evidence type="ECO:0000256" key="2">
    <source>
        <dbReference type="ARBA" id="ARBA00004496"/>
    </source>
</evidence>